<reference evidence="1 2" key="1">
    <citation type="submission" date="2021-03" db="EMBL/GenBank/DDBJ databases">
        <title>Whole genome sequence of Agrobacterium sp. strain Rnr.</title>
        <authorList>
            <person name="Mafakheri H."/>
            <person name="Taghavi S.M."/>
            <person name="Nemanja K."/>
            <person name="Osdaghi E."/>
        </authorList>
    </citation>
    <scope>NUCLEOTIDE SEQUENCE [LARGE SCALE GENOMIC DNA]</scope>
    <source>
        <strain evidence="1 2">Rnr</strain>
    </source>
</reference>
<name>A0ABS3EG08_9HYPH</name>
<evidence type="ECO:0000313" key="1">
    <source>
        <dbReference type="EMBL" id="MBO0130907.1"/>
    </source>
</evidence>
<protein>
    <recommendedName>
        <fullName evidence="3">ATP-binding protein</fullName>
    </recommendedName>
</protein>
<accession>A0ABS3EG08</accession>
<comment type="caution">
    <text evidence="1">The sequence shown here is derived from an EMBL/GenBank/DDBJ whole genome shotgun (WGS) entry which is preliminary data.</text>
</comment>
<proteinExistence type="predicted"/>
<evidence type="ECO:0008006" key="3">
    <source>
        <dbReference type="Google" id="ProtNLM"/>
    </source>
</evidence>
<dbReference type="EMBL" id="JAFLNA010000004">
    <property type="protein sequence ID" value="MBO0130907.1"/>
    <property type="molecule type" value="Genomic_DNA"/>
</dbReference>
<gene>
    <name evidence="1" type="ORF">JZX89_09110</name>
</gene>
<dbReference type="InterPro" id="IPR027417">
    <property type="entry name" value="P-loop_NTPase"/>
</dbReference>
<dbReference type="Proteomes" id="UP000664699">
    <property type="component" value="Unassembled WGS sequence"/>
</dbReference>
<organism evidence="1 2">
    <name type="scientific">Agrobacterium burrii</name>
    <dbReference type="NCBI Taxonomy" id="2815339"/>
    <lineage>
        <taxon>Bacteria</taxon>
        <taxon>Pseudomonadati</taxon>
        <taxon>Pseudomonadota</taxon>
        <taxon>Alphaproteobacteria</taxon>
        <taxon>Hyphomicrobiales</taxon>
        <taxon>Rhizobiaceae</taxon>
        <taxon>Rhizobium/Agrobacterium group</taxon>
        <taxon>Agrobacterium</taxon>
        <taxon>Agrobacterium tumefaciens complex</taxon>
    </lineage>
</organism>
<sequence length="1147" mass="124257">MLKNRVRTSDPVFRDLLQVRPHHLRSVQIERDYADLGSTLHYAVTPFVASTVERLSQGFKPTSTQRAWRLTGDYGSGKSSLALALARLAAAEPDLLPEALHGSVSPSRLEPVLFVGEREPIGKGVLRAVEATATRAFGKVPRALATLLAQPEVSEPLKVVEALGALNEALSNAGKADGLFIVLDELGKNLEFAVNSALSDDVYLLQHLAELSVRSGSSPIMVIAVLHQAVGSYALSLPAVQRKEWEKVSSRFEEVVFAPPIEQTANLIAAALDVDRAAIPKDLSKAAELTMTAALDLGWYGVSAGRESLIALSPSLLPIDPTTLPVLSRLLRRFGQNERSLFGFLSSAEPHGLLEHSSRPLKSFAPYRVGDLYDYLVANLAGLIGSSTMASRWGMIGEVVASLENLEPEGSLIVRTIAVLNLLDEQTLAATPAAVSLCVAGANPISRQKVERTIERLKKSSKTIYDRGASGALCLWPHTSVDLEEAYAKGLAATKRAGVTLQALKANLSNEPVVARRHYVQTGALRHFDVRHVNASDASEVLEKAASEAFTSDGQILVFLSTSEAERRQAVQSLEDVASLLPPTIIGCVPQPIAAILPFLNEVAAWKWVRENVSTMAGDRIARNEAARQFALAEARLSRFLDAYLDIRGTAASSMSWYHAGRQMDISTGRRLTGLVSEICDKVFDLSPKVTNELLNRRNLSSAAASARFRVMEGLSASAGTPSLGLDKGGTPPELAVYLSVIKAGNVHIERDGGWAVQMPPEGSDPLRLRPSLLKIGQVLEGAGDRPVPYEEVADSLRGGRYGVREGLVPLLIAIYLAVNWHRTAVYEDGTYLQQVGDREFSRIVKEPEHFQLQHCVVEGVRAEIFARLAAALGMTGPRDGIDLLDVVRPLVTFVARLPDHARRTKQLSASTIAARNALLAGRDPTALVFRDLPLAFGIDAFAPGQAAAEQDIDAFIKAMSGSVGELREAYPSLLRRVATAMGAALDAEEALGPQRVELLRRAGRVKAALVEPELKSFVLRLADGNLDDQAWLESIASLVARKPSERWVDADEVEFNHRLNLLSRRFKHVEATRFAEEEEPSNSYRLVVTAADGNEVEQVYRLSKAETEKIAAIEDELRAFLETNGKLGRVATARALLALDGADSSS</sequence>
<dbReference type="SUPFAM" id="SSF52540">
    <property type="entry name" value="P-loop containing nucleoside triphosphate hydrolases"/>
    <property type="match status" value="1"/>
</dbReference>
<evidence type="ECO:0000313" key="2">
    <source>
        <dbReference type="Proteomes" id="UP000664699"/>
    </source>
</evidence>
<keyword evidence="2" id="KW-1185">Reference proteome</keyword>
<dbReference type="RefSeq" id="WP_207133875.1">
    <property type="nucleotide sequence ID" value="NZ_JAFLNA010000004.1"/>
</dbReference>